<dbReference type="Proteomes" id="UP001345963">
    <property type="component" value="Unassembled WGS sequence"/>
</dbReference>
<sequence length="157" mass="17970">MIGDRMTLFDPVEELCLFASKETLARCASPVPVVTVMEEIYSLGRSGFYTASGIMGSHVTQLSPSLCPCLYVLQEELRELRQQPIDPQAEQEIIDSIEEVYFSNDSFDMVRHELEKLPPELNLQELEEYRDKLKRQQAAVSKRVADLILEKQPSYVK</sequence>
<gene>
    <name evidence="5" type="ORF">ATANTOWER_000468</name>
</gene>
<evidence type="ECO:0000256" key="3">
    <source>
        <dbReference type="ARBA" id="ARBA00023054"/>
    </source>
</evidence>
<evidence type="ECO:0000256" key="2">
    <source>
        <dbReference type="ARBA" id="ARBA00022927"/>
    </source>
</evidence>
<name>A0ABU7A452_9TELE</name>
<reference evidence="5 6" key="1">
    <citation type="submission" date="2021-07" db="EMBL/GenBank/DDBJ databases">
        <authorList>
            <person name="Palmer J.M."/>
        </authorList>
    </citation>
    <scope>NUCLEOTIDE SEQUENCE [LARGE SCALE GENOMIC DNA]</scope>
    <source>
        <strain evidence="5 6">AT_MEX2019</strain>
        <tissue evidence="5">Muscle</tissue>
    </source>
</reference>
<keyword evidence="3" id="KW-0175">Coiled coil</keyword>
<protein>
    <recommendedName>
        <fullName evidence="4">Vacuolar protein sorting-associated protein 54 N-terminal domain-containing protein</fullName>
    </recommendedName>
</protein>
<dbReference type="InterPro" id="IPR019515">
    <property type="entry name" value="VPS54_N"/>
</dbReference>
<feature type="non-terminal residue" evidence="5">
    <location>
        <position position="157"/>
    </location>
</feature>
<keyword evidence="1" id="KW-0813">Transport</keyword>
<dbReference type="InterPro" id="IPR040047">
    <property type="entry name" value="VPS50"/>
</dbReference>
<evidence type="ECO:0000256" key="1">
    <source>
        <dbReference type="ARBA" id="ARBA00022448"/>
    </source>
</evidence>
<organism evidence="5 6">
    <name type="scientific">Ataeniobius toweri</name>
    <dbReference type="NCBI Taxonomy" id="208326"/>
    <lineage>
        <taxon>Eukaryota</taxon>
        <taxon>Metazoa</taxon>
        <taxon>Chordata</taxon>
        <taxon>Craniata</taxon>
        <taxon>Vertebrata</taxon>
        <taxon>Euteleostomi</taxon>
        <taxon>Actinopterygii</taxon>
        <taxon>Neopterygii</taxon>
        <taxon>Teleostei</taxon>
        <taxon>Neoteleostei</taxon>
        <taxon>Acanthomorphata</taxon>
        <taxon>Ovalentaria</taxon>
        <taxon>Atherinomorphae</taxon>
        <taxon>Cyprinodontiformes</taxon>
        <taxon>Goodeidae</taxon>
        <taxon>Ataeniobius</taxon>
    </lineage>
</organism>
<dbReference type="PANTHER" id="PTHR13258">
    <property type="entry name" value="SYNDETIN"/>
    <property type="match status" value="1"/>
</dbReference>
<proteinExistence type="predicted"/>
<evidence type="ECO:0000259" key="4">
    <source>
        <dbReference type="Pfam" id="PF10475"/>
    </source>
</evidence>
<accession>A0ABU7A452</accession>
<feature type="domain" description="Vacuolar protein sorting-associated protein 54 N-terminal" evidence="4">
    <location>
        <begin position="94"/>
        <end position="157"/>
    </location>
</feature>
<dbReference type="PANTHER" id="PTHR13258:SF0">
    <property type="entry name" value="SYNDETIN"/>
    <property type="match status" value="1"/>
</dbReference>
<comment type="caution">
    <text evidence="5">The sequence shown here is derived from an EMBL/GenBank/DDBJ whole genome shotgun (WGS) entry which is preliminary data.</text>
</comment>
<evidence type="ECO:0000313" key="6">
    <source>
        <dbReference type="Proteomes" id="UP001345963"/>
    </source>
</evidence>
<keyword evidence="6" id="KW-1185">Reference proteome</keyword>
<dbReference type="Pfam" id="PF10475">
    <property type="entry name" value="Vps54_N"/>
    <property type="match status" value="1"/>
</dbReference>
<keyword evidence="2" id="KW-0653">Protein transport</keyword>
<dbReference type="EMBL" id="JAHUTI010001047">
    <property type="protein sequence ID" value="MED6232643.1"/>
    <property type="molecule type" value="Genomic_DNA"/>
</dbReference>
<evidence type="ECO:0000313" key="5">
    <source>
        <dbReference type="EMBL" id="MED6232643.1"/>
    </source>
</evidence>